<dbReference type="EMBL" id="CAKXAJ010024761">
    <property type="protein sequence ID" value="CAH2229970.1"/>
    <property type="molecule type" value="Genomic_DNA"/>
</dbReference>
<name>A0A8S4R3Q1_9NEOP</name>
<dbReference type="Pfam" id="PF00198">
    <property type="entry name" value="2-oxoacid_dh"/>
    <property type="match status" value="2"/>
</dbReference>
<evidence type="ECO:0000256" key="1">
    <source>
        <dbReference type="SAM" id="MobiDB-lite"/>
    </source>
</evidence>
<gene>
    <name evidence="3" type="primary">jg14040</name>
    <name evidence="3" type="ORF">PAEG_LOCUS9249</name>
</gene>
<protein>
    <submittedName>
        <fullName evidence="3">Jg14040 protein</fullName>
    </submittedName>
</protein>
<comment type="caution">
    <text evidence="3">The sequence shown here is derived from an EMBL/GenBank/DDBJ whole genome shotgun (WGS) entry which is preliminary data.</text>
</comment>
<dbReference type="PANTHER" id="PTHR23151:SF90">
    <property type="entry name" value="DIHYDROLIPOYLLYSINE-RESIDUE ACETYLTRANSFERASE COMPONENT OF PYRUVATE DEHYDROGENASE COMPLEX, MITOCHONDRIAL-RELATED"/>
    <property type="match status" value="1"/>
</dbReference>
<evidence type="ECO:0000313" key="4">
    <source>
        <dbReference type="Proteomes" id="UP000838756"/>
    </source>
</evidence>
<proteinExistence type="predicted"/>
<dbReference type="GO" id="GO:0045254">
    <property type="term" value="C:pyruvate dehydrogenase complex"/>
    <property type="evidence" value="ECO:0007669"/>
    <property type="project" value="InterPro"/>
</dbReference>
<reference evidence="3" key="1">
    <citation type="submission" date="2022-03" db="EMBL/GenBank/DDBJ databases">
        <authorList>
            <person name="Lindestad O."/>
        </authorList>
    </citation>
    <scope>NUCLEOTIDE SEQUENCE</scope>
</reference>
<dbReference type="InterPro" id="IPR045257">
    <property type="entry name" value="E2/Pdx1"/>
</dbReference>
<feature type="domain" description="2-oxoacid dehydrogenase acyltransferase catalytic" evidence="2">
    <location>
        <begin position="219"/>
        <end position="348"/>
    </location>
</feature>
<evidence type="ECO:0000259" key="2">
    <source>
        <dbReference type="Pfam" id="PF00198"/>
    </source>
</evidence>
<dbReference type="PANTHER" id="PTHR23151">
    <property type="entry name" value="DIHYDROLIPOAMIDE ACETYL/SUCCINYL-TRANSFERASE-RELATED"/>
    <property type="match status" value="1"/>
</dbReference>
<feature type="domain" description="2-oxoacid dehydrogenase acyltransferase catalytic" evidence="2">
    <location>
        <begin position="366"/>
        <end position="539"/>
    </location>
</feature>
<evidence type="ECO:0000313" key="3">
    <source>
        <dbReference type="EMBL" id="CAH2229970.1"/>
    </source>
</evidence>
<organism evidence="3 4">
    <name type="scientific">Pararge aegeria aegeria</name>
    <dbReference type="NCBI Taxonomy" id="348720"/>
    <lineage>
        <taxon>Eukaryota</taxon>
        <taxon>Metazoa</taxon>
        <taxon>Ecdysozoa</taxon>
        <taxon>Arthropoda</taxon>
        <taxon>Hexapoda</taxon>
        <taxon>Insecta</taxon>
        <taxon>Pterygota</taxon>
        <taxon>Neoptera</taxon>
        <taxon>Endopterygota</taxon>
        <taxon>Lepidoptera</taxon>
        <taxon>Glossata</taxon>
        <taxon>Ditrysia</taxon>
        <taxon>Papilionoidea</taxon>
        <taxon>Nymphalidae</taxon>
        <taxon>Satyrinae</taxon>
        <taxon>Satyrini</taxon>
        <taxon>Parargina</taxon>
        <taxon>Pararge</taxon>
    </lineage>
</organism>
<dbReference type="GO" id="GO:0006086">
    <property type="term" value="P:pyruvate decarboxylation to acetyl-CoA"/>
    <property type="evidence" value="ECO:0007669"/>
    <property type="project" value="InterPro"/>
</dbReference>
<keyword evidence="4" id="KW-1185">Reference proteome</keyword>
<dbReference type="AlphaFoldDB" id="A0A8S4R3Q1"/>
<dbReference type="OrthoDB" id="537444at2759"/>
<dbReference type="Proteomes" id="UP000838756">
    <property type="component" value="Unassembled WGS sequence"/>
</dbReference>
<dbReference type="InterPro" id="IPR023213">
    <property type="entry name" value="CAT-like_dom_sf"/>
</dbReference>
<dbReference type="InterPro" id="IPR001078">
    <property type="entry name" value="2-oxoacid_DH_actylTfrase"/>
</dbReference>
<dbReference type="Gene3D" id="3.30.559.10">
    <property type="entry name" value="Chloramphenicol acetyltransferase-like domain"/>
    <property type="match status" value="3"/>
</dbReference>
<accession>A0A8S4R3Q1</accession>
<sequence>MVYIILLVKPCDLWCEKLIQADVAAFKDFKDDSTGAPAKPAEKKQSAAAAPPPAAPAVAAPAPAAPKPAAPTPAAAAAPAGQQHGRIYASPMARRLAEIKSIRLGGQGSGLYGSLKSGDLAAAAAATASLPPPPAPAPGATFTDIPLSGMRETIAKRLSAAKQTIPHYQLCATVNVEKLLAMRKEVNERLAAEKSNVKVSVNDFILKAVAAACKRVPTVSVNDFILKAVAAACKRVPTVNSHWMETFIRQYSNVDVSVAVATPSGLITPIIFNADSRGILDISNNMKELANKAKEGRLQPQEYQGGTVTVSNLGMFGITMFNAIINPPQSLILACGGLQDIVIPDKNEPQGYMKLFKIISILYLGVSVNDFILKAVAAACKRVPTVNSHWMETFIRQYSNVDVSVAVATPSGLITPIIFNADSRGILDISNNMKELANKAKEGRLQPQEYQGGTVTVSNLGMFGITMFNAIINPPQSLILACGGLQDIVIPDKNEPQGFRLAKFVTFTASADHRVIDGAVGAQWMKVLKENLENPANIILCVRKEMAGASTKSRTSCHTPEVV</sequence>
<dbReference type="GO" id="GO:0004742">
    <property type="term" value="F:dihydrolipoyllysine-residue acetyltransferase activity"/>
    <property type="evidence" value="ECO:0007669"/>
    <property type="project" value="TreeGrafter"/>
</dbReference>
<feature type="region of interest" description="Disordered" evidence="1">
    <location>
        <begin position="31"/>
        <end position="78"/>
    </location>
</feature>
<dbReference type="SUPFAM" id="SSF52777">
    <property type="entry name" value="CoA-dependent acyltransferases"/>
    <property type="match status" value="3"/>
</dbReference>